<organism evidence="2">
    <name type="scientific">viral metagenome</name>
    <dbReference type="NCBI Taxonomy" id="1070528"/>
    <lineage>
        <taxon>unclassified sequences</taxon>
        <taxon>metagenomes</taxon>
        <taxon>organismal metagenomes</taxon>
    </lineage>
</organism>
<evidence type="ECO:0000313" key="2">
    <source>
        <dbReference type="EMBL" id="QJA90801.1"/>
    </source>
</evidence>
<gene>
    <name evidence="1" type="ORF">MM415A01770_0008</name>
    <name evidence="2" type="ORF">MM415B03568_0009</name>
</gene>
<dbReference type="EMBL" id="MT142166">
    <property type="protein sequence ID" value="QJA75472.1"/>
    <property type="molecule type" value="Genomic_DNA"/>
</dbReference>
<dbReference type="EMBL" id="MT142938">
    <property type="protein sequence ID" value="QJA90801.1"/>
    <property type="molecule type" value="Genomic_DNA"/>
</dbReference>
<proteinExistence type="predicted"/>
<protein>
    <submittedName>
        <fullName evidence="2">Uncharacterized protein</fullName>
    </submittedName>
</protein>
<accession>A0A6M3LBZ2</accession>
<evidence type="ECO:0000313" key="1">
    <source>
        <dbReference type="EMBL" id="QJA75472.1"/>
    </source>
</evidence>
<name>A0A6M3LBZ2_9ZZZZ</name>
<reference evidence="2" key="1">
    <citation type="submission" date="2020-03" db="EMBL/GenBank/DDBJ databases">
        <title>The deep terrestrial virosphere.</title>
        <authorList>
            <person name="Holmfeldt K."/>
            <person name="Nilsson E."/>
            <person name="Simone D."/>
            <person name="Lopez-Fernandez M."/>
            <person name="Wu X."/>
            <person name="de Brujin I."/>
            <person name="Lundin D."/>
            <person name="Andersson A."/>
            <person name="Bertilsson S."/>
            <person name="Dopson M."/>
        </authorList>
    </citation>
    <scope>NUCLEOTIDE SEQUENCE</scope>
    <source>
        <strain evidence="1">MM415A01770</strain>
        <strain evidence="2">MM415B03568</strain>
    </source>
</reference>
<sequence length="73" mass="8218">MIFFQCDECSKKVGGVPEVKLNGITGTSGGILLPERFHEKHFCKPACFWNWARKYDPKMANKSLDQTATKPGQ</sequence>
<dbReference type="AlphaFoldDB" id="A0A6M3LBZ2"/>